<dbReference type="InterPro" id="IPR052558">
    <property type="entry name" value="Siderophore_Hydrolase_D"/>
</dbReference>
<evidence type="ECO:0000256" key="3">
    <source>
        <dbReference type="SAM" id="MobiDB-lite"/>
    </source>
</evidence>
<dbReference type="SUPFAM" id="SSF53474">
    <property type="entry name" value="alpha/beta-Hydrolases"/>
    <property type="match status" value="1"/>
</dbReference>
<proteinExistence type="inferred from homology"/>
<dbReference type="InterPro" id="IPR029058">
    <property type="entry name" value="AB_hydrolase_fold"/>
</dbReference>
<evidence type="ECO:0000256" key="1">
    <source>
        <dbReference type="ARBA" id="ARBA00005622"/>
    </source>
</evidence>
<sequence length="323" mass="34964">MSPTTWRGINAQSPRPGNGRLRLGAALTSGRSPLARGYRFGSVSVPVGDNDACRWRIRFAIPHAATPRRGAPALWMLDGNRALGLFDPVTLWRLARLPVPPVLVFVDADHALLIDLPTRARHYTFQPADHPFLAAPGAAAGLVGGGAQALHAALLQKAVPALAQRVRLDRRRQALWGHSLAGLFVLHALYADEGWFTDFAAASPSLWWGQGALLGTPEHALAARGLRHAARLWLFLGGAERAGQIDARRRDDSDRVALLAAIQGAPADAAVQLGRRLMALQGLDVRYREFPALHHAPVFQASLRAVLREVVGLPARGRAQRRV</sequence>
<feature type="compositionally biased region" description="Polar residues" evidence="3">
    <location>
        <begin position="1"/>
        <end position="15"/>
    </location>
</feature>
<organism evidence="4 5">
    <name type="scientific">Xanthomonas pisi</name>
    <dbReference type="NCBI Taxonomy" id="56457"/>
    <lineage>
        <taxon>Bacteria</taxon>
        <taxon>Pseudomonadati</taxon>
        <taxon>Pseudomonadota</taxon>
        <taxon>Gammaproteobacteria</taxon>
        <taxon>Lysobacterales</taxon>
        <taxon>Lysobacteraceae</taxon>
        <taxon>Xanthomonas</taxon>
    </lineage>
</organism>
<keyword evidence="2 4" id="KW-0378">Hydrolase</keyword>
<evidence type="ECO:0000256" key="2">
    <source>
        <dbReference type="ARBA" id="ARBA00022801"/>
    </source>
</evidence>
<feature type="region of interest" description="Disordered" evidence="3">
    <location>
        <begin position="1"/>
        <end position="21"/>
    </location>
</feature>
<dbReference type="EMBL" id="MDEI01000002">
    <property type="protein sequence ID" value="PPU69890.1"/>
    <property type="molecule type" value="Genomic_DNA"/>
</dbReference>
<evidence type="ECO:0000313" key="4">
    <source>
        <dbReference type="EMBL" id="PPU69890.1"/>
    </source>
</evidence>
<accession>A0A2S7D7U2</accession>
<comment type="caution">
    <text evidence="4">The sequence shown here is derived from an EMBL/GenBank/DDBJ whole genome shotgun (WGS) entry which is preliminary data.</text>
</comment>
<dbReference type="OrthoDB" id="9784036at2"/>
<dbReference type="Proteomes" id="UP000238191">
    <property type="component" value="Unassembled WGS sequence"/>
</dbReference>
<dbReference type="PANTHER" id="PTHR40841:SF2">
    <property type="entry name" value="SIDEROPHORE-DEGRADING ESTERASE (EUROFUNG)"/>
    <property type="match status" value="1"/>
</dbReference>
<dbReference type="RefSeq" id="WP_084726024.1">
    <property type="nucleotide sequence ID" value="NZ_MDEI01000002.1"/>
</dbReference>
<dbReference type="GO" id="GO:0016788">
    <property type="term" value="F:hydrolase activity, acting on ester bonds"/>
    <property type="evidence" value="ECO:0007669"/>
    <property type="project" value="TreeGrafter"/>
</dbReference>
<gene>
    <name evidence="4" type="ORF">XpiCFBP4643_03490</name>
</gene>
<name>A0A2S7D7U2_9XANT</name>
<dbReference type="AlphaFoldDB" id="A0A2S7D7U2"/>
<dbReference type="Gene3D" id="3.40.50.1820">
    <property type="entry name" value="alpha/beta hydrolase"/>
    <property type="match status" value="1"/>
</dbReference>
<comment type="similarity">
    <text evidence="1">Belongs to the esterase D family.</text>
</comment>
<reference evidence="5" key="1">
    <citation type="submission" date="2016-08" db="EMBL/GenBank/DDBJ databases">
        <authorList>
            <person name="Merda D."/>
            <person name="Briand M."/>
            <person name="Taghouti G."/>
            <person name="Carrere S."/>
            <person name="Gouzy J."/>
            <person name="Portier P."/>
            <person name="Jacques M.-A."/>
            <person name="Fischer-Le Saux M."/>
        </authorList>
    </citation>
    <scope>NUCLEOTIDE SEQUENCE [LARGE SCALE GENOMIC DNA]</scope>
    <source>
        <strain evidence="5">CFBP4643</strain>
    </source>
</reference>
<keyword evidence="5" id="KW-1185">Reference proteome</keyword>
<dbReference type="PANTHER" id="PTHR40841">
    <property type="entry name" value="SIDEROPHORE TRIACETYLFUSARININE C ESTERASE"/>
    <property type="match status" value="1"/>
</dbReference>
<evidence type="ECO:0000313" key="5">
    <source>
        <dbReference type="Proteomes" id="UP000238191"/>
    </source>
</evidence>
<dbReference type="InterPro" id="IPR000801">
    <property type="entry name" value="Esterase-like"/>
</dbReference>
<dbReference type="Pfam" id="PF00756">
    <property type="entry name" value="Esterase"/>
    <property type="match status" value="1"/>
</dbReference>
<protein>
    <submittedName>
        <fullName evidence="4">Hydrolase</fullName>
    </submittedName>
</protein>